<reference evidence="1" key="1">
    <citation type="submission" date="2013-07" db="EMBL/GenBank/DDBJ databases">
        <title>The genome of an arbuscular mycorrhizal fungus provides insights into the evolution of the oldest plant symbiosis.</title>
        <authorList>
            <consortium name="DOE Joint Genome Institute"/>
            <person name="Tisserant E."/>
            <person name="Malbreil M."/>
            <person name="Kuo A."/>
            <person name="Kohler A."/>
            <person name="Symeonidi A."/>
            <person name="Balestrini R."/>
            <person name="Charron P."/>
            <person name="Duensing N."/>
            <person name="Frei-dit-Frey N."/>
            <person name="Gianinazzi-Pearson V."/>
            <person name="Gilbert B."/>
            <person name="Handa Y."/>
            <person name="Hijri M."/>
            <person name="Kaul R."/>
            <person name="Kawaguchi M."/>
            <person name="Krajinski F."/>
            <person name="Lammers P."/>
            <person name="Lapierre D."/>
            <person name="Masclaux F.G."/>
            <person name="Murat C."/>
            <person name="Morin E."/>
            <person name="Ndikumana S."/>
            <person name="Pagni M."/>
            <person name="Petitpierre D."/>
            <person name="Requena N."/>
            <person name="Rosikiewicz P."/>
            <person name="Riley R."/>
            <person name="Saito K."/>
            <person name="San Clemente H."/>
            <person name="Shapiro H."/>
            <person name="van Tuinen D."/>
            <person name="Becard G."/>
            <person name="Bonfante P."/>
            <person name="Paszkowski U."/>
            <person name="Shachar-Hill Y."/>
            <person name="Young J.P."/>
            <person name="Sanders I.R."/>
            <person name="Henrissat B."/>
            <person name="Rensing S.A."/>
            <person name="Grigoriev I.V."/>
            <person name="Corradi N."/>
            <person name="Roux C."/>
            <person name="Martin F."/>
        </authorList>
    </citation>
    <scope>NUCLEOTIDE SEQUENCE</scope>
    <source>
        <strain evidence="1">DAOM 197198</strain>
    </source>
</reference>
<organism evidence="1">
    <name type="scientific">Rhizophagus irregularis (strain DAOM 181602 / DAOM 197198 / MUCL 43194)</name>
    <name type="common">Arbuscular mycorrhizal fungus</name>
    <name type="synonym">Glomus intraradices</name>
    <dbReference type="NCBI Taxonomy" id="747089"/>
    <lineage>
        <taxon>Eukaryota</taxon>
        <taxon>Fungi</taxon>
        <taxon>Fungi incertae sedis</taxon>
        <taxon>Mucoromycota</taxon>
        <taxon>Glomeromycotina</taxon>
        <taxon>Glomeromycetes</taxon>
        <taxon>Glomerales</taxon>
        <taxon>Glomeraceae</taxon>
        <taxon>Rhizophagus</taxon>
    </lineage>
</organism>
<evidence type="ECO:0000313" key="1">
    <source>
        <dbReference type="EMBL" id="ESA17947.1"/>
    </source>
</evidence>
<dbReference type="EMBL" id="KI279664">
    <property type="protein sequence ID" value="ESA17947.1"/>
    <property type="molecule type" value="Genomic_DNA"/>
</dbReference>
<name>U9UE45_RHIID</name>
<protein>
    <submittedName>
        <fullName evidence="1">Uncharacterized protein</fullName>
    </submittedName>
</protein>
<gene>
    <name evidence="1" type="ORF">GLOINDRAFT_21223</name>
</gene>
<dbReference type="AlphaFoldDB" id="U9UE45"/>
<proteinExistence type="predicted"/>
<dbReference type="HOGENOM" id="CLU_3088386_0_0_1"/>
<accession>U9UE45</accession>
<sequence>MTSTLVFVHYIHPNSFFLPEMLPPLRVGILLEQCSGIKFVLKRECTLKENIA</sequence>